<evidence type="ECO:0008006" key="4">
    <source>
        <dbReference type="Google" id="ProtNLM"/>
    </source>
</evidence>
<evidence type="ECO:0000256" key="1">
    <source>
        <dbReference type="SAM" id="MobiDB-lite"/>
    </source>
</evidence>
<feature type="compositionally biased region" description="Low complexity" evidence="1">
    <location>
        <begin position="90"/>
        <end position="103"/>
    </location>
</feature>
<dbReference type="InterPro" id="IPR010985">
    <property type="entry name" value="Ribbon_hlx_hlx"/>
</dbReference>
<feature type="region of interest" description="Disordered" evidence="1">
    <location>
        <begin position="90"/>
        <end position="118"/>
    </location>
</feature>
<gene>
    <name evidence="2" type="ORF">GCM10023225_09590</name>
</gene>
<proteinExistence type="predicted"/>
<name>A0ABP9HET6_9ACTN</name>
<sequence>MSLVDNGSSRGGVKTLAIRLEPDVHAQLSLIAQLRGNTITDEIRTALETHLATARTAPELAAQADAALADIEREAAARRDAIATLFGSAAATTASSTDEVSAARGRRGGKQSSDSSVD</sequence>
<dbReference type="Proteomes" id="UP001501195">
    <property type="component" value="Unassembled WGS sequence"/>
</dbReference>
<dbReference type="EMBL" id="BAABIL010000119">
    <property type="protein sequence ID" value="GAA4969413.1"/>
    <property type="molecule type" value="Genomic_DNA"/>
</dbReference>
<reference evidence="3" key="1">
    <citation type="journal article" date="2019" name="Int. J. Syst. Evol. Microbiol.">
        <title>The Global Catalogue of Microorganisms (GCM) 10K type strain sequencing project: providing services to taxonomists for standard genome sequencing and annotation.</title>
        <authorList>
            <consortium name="The Broad Institute Genomics Platform"/>
            <consortium name="The Broad Institute Genome Sequencing Center for Infectious Disease"/>
            <person name="Wu L."/>
            <person name="Ma J."/>
        </authorList>
    </citation>
    <scope>NUCLEOTIDE SEQUENCE [LARGE SCALE GENOMIC DNA]</scope>
    <source>
        <strain evidence="3">JCM 18126</strain>
    </source>
</reference>
<dbReference type="RefSeq" id="WP_345711238.1">
    <property type="nucleotide sequence ID" value="NZ_BAABIL010000119.1"/>
</dbReference>
<evidence type="ECO:0000313" key="3">
    <source>
        <dbReference type="Proteomes" id="UP001501195"/>
    </source>
</evidence>
<keyword evidence="3" id="KW-1185">Reference proteome</keyword>
<accession>A0ABP9HET6</accession>
<evidence type="ECO:0000313" key="2">
    <source>
        <dbReference type="EMBL" id="GAA4969413.1"/>
    </source>
</evidence>
<dbReference type="SUPFAM" id="SSF47598">
    <property type="entry name" value="Ribbon-helix-helix"/>
    <property type="match status" value="1"/>
</dbReference>
<comment type="caution">
    <text evidence="2">The sequence shown here is derived from an EMBL/GenBank/DDBJ whole genome shotgun (WGS) entry which is preliminary data.</text>
</comment>
<protein>
    <recommendedName>
        <fullName evidence="4">Ribbon-helix-helix CopG family protein</fullName>
    </recommendedName>
</protein>
<organism evidence="2 3">
    <name type="scientific">Kineococcus glutinatus</name>
    <dbReference type="NCBI Taxonomy" id="1070872"/>
    <lineage>
        <taxon>Bacteria</taxon>
        <taxon>Bacillati</taxon>
        <taxon>Actinomycetota</taxon>
        <taxon>Actinomycetes</taxon>
        <taxon>Kineosporiales</taxon>
        <taxon>Kineosporiaceae</taxon>
        <taxon>Kineococcus</taxon>
    </lineage>
</organism>